<accession>A0A8J9YCH2</accession>
<evidence type="ECO:0000313" key="2">
    <source>
        <dbReference type="Proteomes" id="UP000838878"/>
    </source>
</evidence>
<sequence>MYGRRSGGSGKTLEANIVYVCSEDVRTLGEGAAVAVAAGERAECACAAWPRRQPAPHEILRPKPRRYALSILHI</sequence>
<organism evidence="1 2">
    <name type="scientific">Brenthis ino</name>
    <name type="common">lesser marbled fritillary</name>
    <dbReference type="NCBI Taxonomy" id="405034"/>
    <lineage>
        <taxon>Eukaryota</taxon>
        <taxon>Metazoa</taxon>
        <taxon>Ecdysozoa</taxon>
        <taxon>Arthropoda</taxon>
        <taxon>Hexapoda</taxon>
        <taxon>Insecta</taxon>
        <taxon>Pterygota</taxon>
        <taxon>Neoptera</taxon>
        <taxon>Endopterygota</taxon>
        <taxon>Lepidoptera</taxon>
        <taxon>Glossata</taxon>
        <taxon>Ditrysia</taxon>
        <taxon>Papilionoidea</taxon>
        <taxon>Nymphalidae</taxon>
        <taxon>Heliconiinae</taxon>
        <taxon>Argynnini</taxon>
        <taxon>Brenthis</taxon>
    </lineage>
</organism>
<keyword evidence="2" id="KW-1185">Reference proteome</keyword>
<feature type="non-terminal residue" evidence="1">
    <location>
        <position position="74"/>
    </location>
</feature>
<protein>
    <submittedName>
        <fullName evidence="1">Uncharacterized protein</fullName>
    </submittedName>
</protein>
<reference evidence="1" key="1">
    <citation type="submission" date="2021-12" db="EMBL/GenBank/DDBJ databases">
        <authorList>
            <person name="Martin H S."/>
        </authorList>
    </citation>
    <scope>NUCLEOTIDE SEQUENCE</scope>
</reference>
<gene>
    <name evidence="1" type="ORF">BINO364_LOCUS7499</name>
</gene>
<dbReference type="AlphaFoldDB" id="A0A8J9YCH2"/>
<dbReference type="Proteomes" id="UP000838878">
    <property type="component" value="Chromosome 2"/>
</dbReference>
<dbReference type="EMBL" id="OV170222">
    <property type="protein sequence ID" value="CAH0721395.1"/>
    <property type="molecule type" value="Genomic_DNA"/>
</dbReference>
<name>A0A8J9YCH2_9NEOP</name>
<evidence type="ECO:0000313" key="1">
    <source>
        <dbReference type="EMBL" id="CAH0721395.1"/>
    </source>
</evidence>
<proteinExistence type="predicted"/>